<accession>A0AAN6P1X2</accession>
<reference evidence="2" key="1">
    <citation type="journal article" date="2023" name="Mol. Phylogenet. Evol.">
        <title>Genome-scale phylogeny and comparative genomics of the fungal order Sordariales.</title>
        <authorList>
            <person name="Hensen N."/>
            <person name="Bonometti L."/>
            <person name="Westerberg I."/>
            <person name="Brannstrom I.O."/>
            <person name="Guillou S."/>
            <person name="Cros-Aarteil S."/>
            <person name="Calhoun S."/>
            <person name="Haridas S."/>
            <person name="Kuo A."/>
            <person name="Mondo S."/>
            <person name="Pangilinan J."/>
            <person name="Riley R."/>
            <person name="LaButti K."/>
            <person name="Andreopoulos B."/>
            <person name="Lipzen A."/>
            <person name="Chen C."/>
            <person name="Yan M."/>
            <person name="Daum C."/>
            <person name="Ng V."/>
            <person name="Clum A."/>
            <person name="Steindorff A."/>
            <person name="Ohm R.A."/>
            <person name="Martin F."/>
            <person name="Silar P."/>
            <person name="Natvig D.O."/>
            <person name="Lalanne C."/>
            <person name="Gautier V."/>
            <person name="Ament-Velasquez S.L."/>
            <person name="Kruys A."/>
            <person name="Hutchinson M.I."/>
            <person name="Powell A.J."/>
            <person name="Barry K."/>
            <person name="Miller A.N."/>
            <person name="Grigoriev I.V."/>
            <person name="Debuchy R."/>
            <person name="Gladieux P."/>
            <person name="Hiltunen Thoren M."/>
            <person name="Johannesson H."/>
        </authorList>
    </citation>
    <scope>NUCLEOTIDE SEQUENCE</scope>
    <source>
        <strain evidence="2">CBS 626.80</strain>
    </source>
</reference>
<name>A0AAN6P1X2_9PEZI</name>
<proteinExistence type="predicted"/>
<keyword evidence="1" id="KW-0812">Transmembrane</keyword>
<dbReference type="Proteomes" id="UP001303222">
    <property type="component" value="Unassembled WGS sequence"/>
</dbReference>
<evidence type="ECO:0000313" key="2">
    <source>
        <dbReference type="EMBL" id="KAK3955228.1"/>
    </source>
</evidence>
<evidence type="ECO:0000313" key="3">
    <source>
        <dbReference type="Proteomes" id="UP001303222"/>
    </source>
</evidence>
<dbReference type="EMBL" id="MU859079">
    <property type="protein sequence ID" value="KAK3955228.1"/>
    <property type="molecule type" value="Genomic_DNA"/>
</dbReference>
<gene>
    <name evidence="2" type="ORF">QBC32DRAFT_334175</name>
</gene>
<comment type="caution">
    <text evidence="2">The sequence shown here is derived from an EMBL/GenBank/DDBJ whole genome shotgun (WGS) entry which is preliminary data.</text>
</comment>
<dbReference type="AlphaFoldDB" id="A0AAN6P1X2"/>
<organism evidence="2 3">
    <name type="scientific">Pseudoneurospora amorphoporcata</name>
    <dbReference type="NCBI Taxonomy" id="241081"/>
    <lineage>
        <taxon>Eukaryota</taxon>
        <taxon>Fungi</taxon>
        <taxon>Dikarya</taxon>
        <taxon>Ascomycota</taxon>
        <taxon>Pezizomycotina</taxon>
        <taxon>Sordariomycetes</taxon>
        <taxon>Sordariomycetidae</taxon>
        <taxon>Sordariales</taxon>
        <taxon>Sordariaceae</taxon>
        <taxon>Pseudoneurospora</taxon>
    </lineage>
</organism>
<keyword evidence="1" id="KW-1133">Transmembrane helix</keyword>
<evidence type="ECO:0000256" key="1">
    <source>
        <dbReference type="SAM" id="Phobius"/>
    </source>
</evidence>
<feature type="transmembrane region" description="Helical" evidence="1">
    <location>
        <begin position="6"/>
        <end position="24"/>
    </location>
</feature>
<keyword evidence="3" id="KW-1185">Reference proteome</keyword>
<protein>
    <submittedName>
        <fullName evidence="2">Uncharacterized protein</fullName>
    </submittedName>
</protein>
<reference evidence="2" key="2">
    <citation type="submission" date="2023-06" db="EMBL/GenBank/DDBJ databases">
        <authorList>
            <consortium name="Lawrence Berkeley National Laboratory"/>
            <person name="Mondo S.J."/>
            <person name="Hensen N."/>
            <person name="Bonometti L."/>
            <person name="Westerberg I."/>
            <person name="Brannstrom I.O."/>
            <person name="Guillou S."/>
            <person name="Cros-Aarteil S."/>
            <person name="Calhoun S."/>
            <person name="Haridas S."/>
            <person name="Kuo A."/>
            <person name="Pangilinan J."/>
            <person name="Riley R."/>
            <person name="Labutti K."/>
            <person name="Andreopoulos B."/>
            <person name="Lipzen A."/>
            <person name="Chen C."/>
            <person name="Yanf M."/>
            <person name="Daum C."/>
            <person name="Ng V."/>
            <person name="Clum A."/>
            <person name="Steindorff A."/>
            <person name="Ohm R."/>
            <person name="Martin F."/>
            <person name="Silar P."/>
            <person name="Natvig D."/>
            <person name="Lalanne C."/>
            <person name="Gautier V."/>
            <person name="Ament-Velasquez S.L."/>
            <person name="Kruys A."/>
            <person name="Hutchinson M.I."/>
            <person name="Powell A.J."/>
            <person name="Barry K."/>
            <person name="Miller A.N."/>
            <person name="Grigoriev I.V."/>
            <person name="Debuchy R."/>
            <person name="Gladieux P."/>
            <person name="Thoren M.H."/>
            <person name="Johannesson H."/>
        </authorList>
    </citation>
    <scope>NUCLEOTIDE SEQUENCE</scope>
    <source>
        <strain evidence="2">CBS 626.80</strain>
    </source>
</reference>
<sequence length="72" mass="8102">MIFSHRAIGIAFFFIVVILTIQLFRLHGVSTIRHDVGSQFPSEASSDVLNITLGVRMRHLLLSTSTFIQIQC</sequence>
<keyword evidence="1" id="KW-0472">Membrane</keyword>